<gene>
    <name evidence="2" type="ORF">GCM10023081_26920</name>
</gene>
<organism evidence="2 3">
    <name type="scientific">Arthrobacter ginkgonis</name>
    <dbReference type="NCBI Taxonomy" id="1630594"/>
    <lineage>
        <taxon>Bacteria</taxon>
        <taxon>Bacillati</taxon>
        <taxon>Actinomycetota</taxon>
        <taxon>Actinomycetes</taxon>
        <taxon>Micrococcales</taxon>
        <taxon>Micrococcaceae</taxon>
        <taxon>Arthrobacter</taxon>
    </lineage>
</organism>
<dbReference type="NCBIfam" id="NF041681">
    <property type="entry name" value="HGxxPAAW"/>
    <property type="match status" value="1"/>
</dbReference>
<proteinExistence type="predicted"/>
<feature type="transmembrane region" description="Helical" evidence="1">
    <location>
        <begin position="27"/>
        <end position="49"/>
    </location>
</feature>
<dbReference type="InterPro" id="IPR046550">
    <property type="entry name" value="DUF6704"/>
</dbReference>
<dbReference type="EMBL" id="BAABEO010000019">
    <property type="protein sequence ID" value="GAA3688228.1"/>
    <property type="molecule type" value="Genomic_DNA"/>
</dbReference>
<evidence type="ECO:0000313" key="2">
    <source>
        <dbReference type="EMBL" id="GAA3688228.1"/>
    </source>
</evidence>
<reference evidence="3" key="1">
    <citation type="journal article" date="2019" name="Int. J. Syst. Evol. Microbiol.">
        <title>The Global Catalogue of Microorganisms (GCM) 10K type strain sequencing project: providing services to taxonomists for standard genome sequencing and annotation.</title>
        <authorList>
            <consortium name="The Broad Institute Genomics Platform"/>
            <consortium name="The Broad Institute Genome Sequencing Center for Infectious Disease"/>
            <person name="Wu L."/>
            <person name="Ma J."/>
        </authorList>
    </citation>
    <scope>NUCLEOTIDE SEQUENCE [LARGE SCALE GENOMIC DNA]</scope>
    <source>
        <strain evidence="3">JCM 30742</strain>
    </source>
</reference>
<protein>
    <submittedName>
        <fullName evidence="2">Uncharacterized protein</fullName>
    </submittedName>
</protein>
<dbReference type="RefSeq" id="WP_345151461.1">
    <property type="nucleotide sequence ID" value="NZ_BAABEO010000019.1"/>
</dbReference>
<evidence type="ECO:0000256" key="1">
    <source>
        <dbReference type="SAM" id="Phobius"/>
    </source>
</evidence>
<comment type="caution">
    <text evidence="2">The sequence shown here is derived from an EMBL/GenBank/DDBJ whole genome shotgun (WGS) entry which is preliminary data.</text>
</comment>
<keyword evidence="1" id="KW-1133">Transmembrane helix</keyword>
<keyword evidence="1" id="KW-0812">Transmembrane</keyword>
<evidence type="ECO:0000313" key="3">
    <source>
        <dbReference type="Proteomes" id="UP001500752"/>
    </source>
</evidence>
<name>A0ABP7CIJ9_9MICC</name>
<keyword evidence="3" id="KW-1185">Reference proteome</keyword>
<accession>A0ABP7CIJ9</accession>
<keyword evidence="1" id="KW-0472">Membrane</keyword>
<dbReference type="Proteomes" id="UP001500752">
    <property type="component" value="Unassembled WGS sequence"/>
</dbReference>
<feature type="transmembrane region" description="Helical" evidence="1">
    <location>
        <begin position="55"/>
        <end position="79"/>
    </location>
</feature>
<dbReference type="Pfam" id="PF20447">
    <property type="entry name" value="DUF6704"/>
    <property type="match status" value="1"/>
</dbReference>
<sequence length="89" mass="8635">MATNTAANNAPAIDPMHAEPAGHGNSIAAWSAVAVMLVGTLIGCVGYTLANLPVLLGGVAVIVLGLVVGGALKAAGYGVGGSKTKSKEH</sequence>